<sequence length="299" mass="34546">MPEPFTRDDLASRKITPYSLEHDPRYLQILYGVWIDKTEDRQSPTPIWAGPEWVRTATMLCGFRLRRPEVIGTLWTAARLYGLPMSHQVKDKPLHVAGGRDCSRIVRRDVVLHRHQQLEQIDFFGLPLITVPHLLVELGRHLSLTELVQFGDAAVSKRFGGPKTTVESLKTELAARSQVRNRRRLQMAFSLIRLTVDSPRETWLRLWIINNGFPEPVVHPKVHSRIKNVTLQPDLGYPELKLAIEYEGDHHRTSPGQFNSDIERRQLLEAEGWTVLRVTKNTNMMTFRKLLAVHVHNLS</sequence>
<dbReference type="SUPFAM" id="SSF52980">
    <property type="entry name" value="Restriction endonuclease-like"/>
    <property type="match status" value="1"/>
</dbReference>
<dbReference type="InterPro" id="IPR011335">
    <property type="entry name" value="Restrct_endonuc-II-like"/>
</dbReference>
<gene>
    <name evidence="1" type="ORF">BKA07_001031</name>
</gene>
<keyword evidence="2" id="KW-1185">Reference proteome</keyword>
<dbReference type="AlphaFoldDB" id="A0A846RVK1"/>
<comment type="caution">
    <text evidence="1">The sequence shown here is derived from an EMBL/GenBank/DDBJ whole genome shotgun (WGS) entry which is preliminary data.</text>
</comment>
<dbReference type="Proteomes" id="UP000576792">
    <property type="component" value="Unassembled WGS sequence"/>
</dbReference>
<reference evidence="1 2" key="1">
    <citation type="submission" date="2020-03" db="EMBL/GenBank/DDBJ databases">
        <title>Sequencing the genomes of 1000 actinobacteria strains.</title>
        <authorList>
            <person name="Klenk H.-P."/>
        </authorList>
    </citation>
    <scope>NUCLEOTIDE SEQUENCE [LARGE SCALE GENOMIC DNA]</scope>
    <source>
        <strain evidence="1 2">DSM 18964</strain>
    </source>
</reference>
<accession>A0A846RVK1</accession>
<evidence type="ECO:0008006" key="3">
    <source>
        <dbReference type="Google" id="ProtNLM"/>
    </source>
</evidence>
<evidence type="ECO:0000313" key="2">
    <source>
        <dbReference type="Proteomes" id="UP000576792"/>
    </source>
</evidence>
<name>A0A846RVK1_9MICO</name>
<evidence type="ECO:0000313" key="1">
    <source>
        <dbReference type="EMBL" id="NJC55996.1"/>
    </source>
</evidence>
<protein>
    <recommendedName>
        <fullName evidence="3">DUF559 domain-containing protein</fullName>
    </recommendedName>
</protein>
<dbReference type="EMBL" id="JAATJN010000001">
    <property type="protein sequence ID" value="NJC55996.1"/>
    <property type="molecule type" value="Genomic_DNA"/>
</dbReference>
<proteinExistence type="predicted"/>
<organism evidence="1 2">
    <name type="scientific">Brevibacterium marinum</name>
    <dbReference type="NCBI Taxonomy" id="418643"/>
    <lineage>
        <taxon>Bacteria</taxon>
        <taxon>Bacillati</taxon>
        <taxon>Actinomycetota</taxon>
        <taxon>Actinomycetes</taxon>
        <taxon>Micrococcales</taxon>
        <taxon>Brevibacteriaceae</taxon>
        <taxon>Brevibacterium</taxon>
    </lineage>
</organism>
<dbReference type="Gene3D" id="3.40.960.10">
    <property type="entry name" value="VSR Endonuclease"/>
    <property type="match status" value="1"/>
</dbReference>